<evidence type="ECO:0000313" key="8">
    <source>
        <dbReference type="Proteomes" id="UP000317122"/>
    </source>
</evidence>
<keyword evidence="5 7" id="KW-0067">ATP-binding</keyword>
<dbReference type="GO" id="GO:0005886">
    <property type="term" value="C:plasma membrane"/>
    <property type="evidence" value="ECO:0007669"/>
    <property type="project" value="UniProtKB-SubCell"/>
</dbReference>
<gene>
    <name evidence="7" type="ORF">IQ26_05127</name>
</gene>
<accession>A0A562NBK1</accession>
<dbReference type="GO" id="GO:0016887">
    <property type="term" value="F:ATP hydrolysis activity"/>
    <property type="evidence" value="ECO:0007669"/>
    <property type="project" value="InterPro"/>
</dbReference>
<evidence type="ECO:0000256" key="5">
    <source>
        <dbReference type="ARBA" id="ARBA00022840"/>
    </source>
</evidence>
<dbReference type="Pfam" id="PF00005">
    <property type="entry name" value="ABC_tran"/>
    <property type="match status" value="1"/>
</dbReference>
<dbReference type="InterPro" id="IPR003593">
    <property type="entry name" value="AAA+_ATPase"/>
</dbReference>
<dbReference type="GO" id="GO:0055085">
    <property type="term" value="P:transmembrane transport"/>
    <property type="evidence" value="ECO:0007669"/>
    <property type="project" value="UniProtKB-ARBA"/>
</dbReference>
<evidence type="ECO:0000256" key="3">
    <source>
        <dbReference type="ARBA" id="ARBA00022448"/>
    </source>
</evidence>
<evidence type="ECO:0000256" key="4">
    <source>
        <dbReference type="ARBA" id="ARBA00022741"/>
    </source>
</evidence>
<dbReference type="SUPFAM" id="SSF52540">
    <property type="entry name" value="P-loop containing nucleoside triphosphate hydrolases"/>
    <property type="match status" value="1"/>
</dbReference>
<dbReference type="SMART" id="SM00382">
    <property type="entry name" value="AAA"/>
    <property type="match status" value="1"/>
</dbReference>
<dbReference type="GO" id="GO:0015833">
    <property type="term" value="P:peptide transport"/>
    <property type="evidence" value="ECO:0007669"/>
    <property type="project" value="InterPro"/>
</dbReference>
<dbReference type="OrthoDB" id="7328866at2"/>
<proteinExistence type="inferred from homology"/>
<dbReference type="RefSeq" id="WP_145721071.1">
    <property type="nucleotide sequence ID" value="NZ_BSPF01000004.1"/>
</dbReference>
<dbReference type="Proteomes" id="UP000317122">
    <property type="component" value="Unassembled WGS sequence"/>
</dbReference>
<evidence type="ECO:0000313" key="7">
    <source>
        <dbReference type="EMBL" id="TWI29545.1"/>
    </source>
</evidence>
<evidence type="ECO:0000256" key="1">
    <source>
        <dbReference type="ARBA" id="ARBA00004417"/>
    </source>
</evidence>
<dbReference type="InterPro" id="IPR003439">
    <property type="entry name" value="ABC_transporter-like_ATP-bd"/>
</dbReference>
<reference evidence="7 8" key="1">
    <citation type="journal article" date="2015" name="Stand. Genomic Sci.">
        <title>Genomic Encyclopedia of Bacterial and Archaeal Type Strains, Phase III: the genomes of soil and plant-associated and newly described type strains.</title>
        <authorList>
            <person name="Whitman W.B."/>
            <person name="Woyke T."/>
            <person name="Klenk H.P."/>
            <person name="Zhou Y."/>
            <person name="Lilburn T.G."/>
            <person name="Beck B.J."/>
            <person name="De Vos P."/>
            <person name="Vandamme P."/>
            <person name="Eisen J.A."/>
            <person name="Garrity G."/>
            <person name="Hugenholtz P."/>
            <person name="Kyrpides N.C."/>
        </authorList>
    </citation>
    <scope>NUCLEOTIDE SEQUENCE [LARGE SCALE GENOMIC DNA]</scope>
    <source>
        <strain evidence="7 8">CGMCC 1.2546</strain>
    </source>
</reference>
<comment type="similarity">
    <text evidence="2">Belongs to the ABC transporter superfamily.</text>
</comment>
<dbReference type="InterPro" id="IPR050319">
    <property type="entry name" value="ABC_transp_ATP-bind"/>
</dbReference>
<dbReference type="InterPro" id="IPR017871">
    <property type="entry name" value="ABC_transporter-like_CS"/>
</dbReference>
<dbReference type="PROSITE" id="PS00211">
    <property type="entry name" value="ABC_TRANSPORTER_1"/>
    <property type="match status" value="1"/>
</dbReference>
<dbReference type="Pfam" id="PF08352">
    <property type="entry name" value="oligo_HPY"/>
    <property type="match status" value="1"/>
</dbReference>
<dbReference type="AlphaFoldDB" id="A0A562NBK1"/>
<dbReference type="PANTHER" id="PTHR43776">
    <property type="entry name" value="TRANSPORT ATP-BINDING PROTEIN"/>
    <property type="match status" value="1"/>
</dbReference>
<dbReference type="InterPro" id="IPR027417">
    <property type="entry name" value="P-loop_NTPase"/>
</dbReference>
<protein>
    <submittedName>
        <fullName evidence="7">Peptide/nickel transport system ATP-binding protein/oligopeptide transport system ATP-binding protein</fullName>
    </submittedName>
</protein>
<dbReference type="PANTHER" id="PTHR43776:SF7">
    <property type="entry name" value="D,D-DIPEPTIDE TRANSPORT ATP-BINDING PROTEIN DDPF-RELATED"/>
    <property type="match status" value="1"/>
</dbReference>
<dbReference type="InterPro" id="IPR013563">
    <property type="entry name" value="Oligopep_ABC_C"/>
</dbReference>
<evidence type="ECO:0000256" key="2">
    <source>
        <dbReference type="ARBA" id="ARBA00005417"/>
    </source>
</evidence>
<comment type="caution">
    <text evidence="7">The sequence shown here is derived from an EMBL/GenBank/DDBJ whole genome shotgun (WGS) entry which is preliminary data.</text>
</comment>
<keyword evidence="3" id="KW-0813">Transport</keyword>
<keyword evidence="8" id="KW-1185">Reference proteome</keyword>
<keyword evidence="4" id="KW-0547">Nucleotide-binding</keyword>
<dbReference type="PROSITE" id="PS50893">
    <property type="entry name" value="ABC_TRANSPORTER_2"/>
    <property type="match status" value="1"/>
</dbReference>
<evidence type="ECO:0000259" key="6">
    <source>
        <dbReference type="PROSITE" id="PS50893"/>
    </source>
</evidence>
<name>A0A562NBK1_9HYPH</name>
<feature type="domain" description="ABC transporter" evidence="6">
    <location>
        <begin position="17"/>
        <end position="257"/>
    </location>
</feature>
<comment type="subcellular location">
    <subcellularLocation>
        <location evidence="1">Cell inner membrane</location>
        <topology evidence="1">Peripheral membrane protein</topology>
    </subcellularLocation>
</comment>
<dbReference type="NCBIfam" id="TIGR01727">
    <property type="entry name" value="oligo_HPY"/>
    <property type="match status" value="1"/>
</dbReference>
<dbReference type="GO" id="GO:0005524">
    <property type="term" value="F:ATP binding"/>
    <property type="evidence" value="ECO:0007669"/>
    <property type="project" value="UniProtKB-KW"/>
</dbReference>
<dbReference type="FunFam" id="3.40.50.300:FF:000016">
    <property type="entry name" value="Oligopeptide ABC transporter ATP-binding component"/>
    <property type="match status" value="1"/>
</dbReference>
<dbReference type="CDD" id="cd03257">
    <property type="entry name" value="ABC_NikE_OppD_transporters"/>
    <property type="match status" value="1"/>
</dbReference>
<organism evidence="7 8">
    <name type="scientific">Mesorhizobium tianshanense</name>
    <dbReference type="NCBI Taxonomy" id="39844"/>
    <lineage>
        <taxon>Bacteria</taxon>
        <taxon>Pseudomonadati</taxon>
        <taxon>Pseudomonadota</taxon>
        <taxon>Alphaproteobacteria</taxon>
        <taxon>Hyphomicrobiales</taxon>
        <taxon>Phyllobacteriaceae</taxon>
        <taxon>Mesorhizobium</taxon>
    </lineage>
</organism>
<dbReference type="EMBL" id="VLKT01000036">
    <property type="protein sequence ID" value="TWI29545.1"/>
    <property type="molecule type" value="Genomic_DNA"/>
</dbReference>
<dbReference type="Gene3D" id="3.40.50.300">
    <property type="entry name" value="P-loop containing nucleotide triphosphate hydrolases"/>
    <property type="match status" value="1"/>
</dbReference>
<sequence>MNDLPLLTATKLSRSFFFNRGLFNSKQRIVKAVDDVTFALGRSETLALVGESGSGKSTTGRLALGMMKPTSGVVRYESQDLSKLHGTAWRRSRRNMQMIFQDSSSALDPRMTVGAQIEEVISVHGLADKKHSSRDLMMDALDRVGLGGADLRYPRELSGGQRQRIAIARALAMQAKLIVCDEPVSALDVSVQAQIVNLLVEMQEKFGLSYLFISHDLRVVRHISHRVAVMYLGRIVEMARTFEIFENPLHPYTRALLAAVPAIDSRNRHSSRTPLIEGELPDPASPPSGCRFQTRCPLVHDICRQVEPALADAGGDHTVACHMTGLSENGGSQ</sequence>